<dbReference type="Proteomes" id="UP000320806">
    <property type="component" value="Unassembled WGS sequence"/>
</dbReference>
<dbReference type="EMBL" id="VFMO01000001">
    <property type="protein sequence ID" value="TQJ13108.1"/>
    <property type="molecule type" value="Genomic_DNA"/>
</dbReference>
<evidence type="ECO:0000313" key="3">
    <source>
        <dbReference type="EMBL" id="TQJ13108.1"/>
    </source>
</evidence>
<name>A0A542ECQ3_9MICO</name>
<dbReference type="AlphaFoldDB" id="A0A542ECQ3"/>
<sequence>MTWLTIQTIAWCLVGFAVGALAAWLVAVMLFPHEAQVAAPGAGESQVDGSSAADGAPAGEAGDGA</sequence>
<gene>
    <name evidence="3" type="ORF">FB459_0505</name>
</gene>
<reference evidence="3 4" key="1">
    <citation type="submission" date="2019-06" db="EMBL/GenBank/DDBJ databases">
        <title>Sequencing the genomes of 1000 actinobacteria strains.</title>
        <authorList>
            <person name="Klenk H.-P."/>
        </authorList>
    </citation>
    <scope>NUCLEOTIDE SEQUENCE [LARGE SCALE GENOMIC DNA]</scope>
    <source>
        <strain evidence="3 4">DSM 19828</strain>
    </source>
</reference>
<dbReference type="RefSeq" id="WP_170221656.1">
    <property type="nucleotide sequence ID" value="NZ_BAABCI010000015.1"/>
</dbReference>
<keyword evidence="2" id="KW-0812">Transmembrane</keyword>
<keyword evidence="4" id="KW-1185">Reference proteome</keyword>
<evidence type="ECO:0000256" key="1">
    <source>
        <dbReference type="SAM" id="MobiDB-lite"/>
    </source>
</evidence>
<proteinExistence type="predicted"/>
<keyword evidence="2" id="KW-0472">Membrane</keyword>
<evidence type="ECO:0000313" key="4">
    <source>
        <dbReference type="Proteomes" id="UP000320806"/>
    </source>
</evidence>
<accession>A0A542ECQ3</accession>
<comment type="caution">
    <text evidence="3">The sequence shown here is derived from an EMBL/GenBank/DDBJ whole genome shotgun (WGS) entry which is preliminary data.</text>
</comment>
<organism evidence="3 4">
    <name type="scientific">Yimella lutea</name>
    <dbReference type="NCBI Taxonomy" id="587872"/>
    <lineage>
        <taxon>Bacteria</taxon>
        <taxon>Bacillati</taxon>
        <taxon>Actinomycetota</taxon>
        <taxon>Actinomycetes</taxon>
        <taxon>Micrococcales</taxon>
        <taxon>Dermacoccaceae</taxon>
        <taxon>Yimella</taxon>
    </lineage>
</organism>
<protein>
    <submittedName>
        <fullName evidence="3">Uncharacterized protein</fullName>
    </submittedName>
</protein>
<evidence type="ECO:0000256" key="2">
    <source>
        <dbReference type="SAM" id="Phobius"/>
    </source>
</evidence>
<keyword evidence="2" id="KW-1133">Transmembrane helix</keyword>
<feature type="compositionally biased region" description="Low complexity" evidence="1">
    <location>
        <begin position="48"/>
        <end position="65"/>
    </location>
</feature>
<feature type="transmembrane region" description="Helical" evidence="2">
    <location>
        <begin position="6"/>
        <end position="31"/>
    </location>
</feature>
<feature type="region of interest" description="Disordered" evidence="1">
    <location>
        <begin position="41"/>
        <end position="65"/>
    </location>
</feature>